<evidence type="ECO:0000313" key="2">
    <source>
        <dbReference type="EMBL" id="PLW38281.1"/>
    </source>
</evidence>
<reference evidence="2 3" key="1">
    <citation type="submission" date="2017-11" db="EMBL/GenBank/DDBJ databases">
        <title>De novo assembly and phasing of dikaryotic genomes from two isolates of Puccinia coronata f. sp. avenae, the causal agent of oat crown rust.</title>
        <authorList>
            <person name="Miller M.E."/>
            <person name="Zhang Y."/>
            <person name="Omidvar V."/>
            <person name="Sperschneider J."/>
            <person name="Schwessinger B."/>
            <person name="Raley C."/>
            <person name="Palmer J.M."/>
            <person name="Garnica D."/>
            <person name="Upadhyaya N."/>
            <person name="Rathjen J."/>
            <person name="Taylor J.M."/>
            <person name="Park R.F."/>
            <person name="Dodds P.N."/>
            <person name="Hirsch C.D."/>
            <person name="Kianian S.F."/>
            <person name="Figueroa M."/>
        </authorList>
    </citation>
    <scope>NUCLEOTIDE SEQUENCE [LARGE SCALE GENOMIC DNA]</scope>
    <source>
        <strain evidence="2">12SD80</strain>
    </source>
</reference>
<evidence type="ECO:0000313" key="3">
    <source>
        <dbReference type="Proteomes" id="UP000235392"/>
    </source>
</evidence>
<feature type="region of interest" description="Disordered" evidence="1">
    <location>
        <begin position="606"/>
        <end position="627"/>
    </location>
</feature>
<feature type="compositionally biased region" description="Basic and acidic residues" evidence="1">
    <location>
        <begin position="868"/>
        <end position="880"/>
    </location>
</feature>
<protein>
    <recommendedName>
        <fullName evidence="4">TRAPP trafficking subunit Trs65-domain-containing protein</fullName>
    </recommendedName>
</protein>
<gene>
    <name evidence="2" type="ORF">PCASD_09002</name>
</gene>
<dbReference type="EMBL" id="PGCI01000130">
    <property type="protein sequence ID" value="PLW38281.1"/>
    <property type="molecule type" value="Genomic_DNA"/>
</dbReference>
<evidence type="ECO:0000256" key="1">
    <source>
        <dbReference type="SAM" id="MobiDB-lite"/>
    </source>
</evidence>
<name>A0A2N5UKJ3_9BASI</name>
<feature type="region of interest" description="Disordered" evidence="1">
    <location>
        <begin position="782"/>
        <end position="801"/>
    </location>
</feature>
<feature type="compositionally biased region" description="Polar residues" evidence="1">
    <location>
        <begin position="309"/>
        <end position="319"/>
    </location>
</feature>
<feature type="region of interest" description="Disordered" evidence="1">
    <location>
        <begin position="811"/>
        <end position="899"/>
    </location>
</feature>
<feature type="region of interest" description="Disordered" evidence="1">
    <location>
        <begin position="254"/>
        <end position="277"/>
    </location>
</feature>
<organism evidence="2 3">
    <name type="scientific">Puccinia coronata f. sp. avenae</name>
    <dbReference type="NCBI Taxonomy" id="200324"/>
    <lineage>
        <taxon>Eukaryota</taxon>
        <taxon>Fungi</taxon>
        <taxon>Dikarya</taxon>
        <taxon>Basidiomycota</taxon>
        <taxon>Pucciniomycotina</taxon>
        <taxon>Pucciniomycetes</taxon>
        <taxon>Pucciniales</taxon>
        <taxon>Pucciniaceae</taxon>
        <taxon>Puccinia</taxon>
    </lineage>
</organism>
<feature type="region of interest" description="Disordered" evidence="1">
    <location>
        <begin position="304"/>
        <end position="376"/>
    </location>
</feature>
<comment type="caution">
    <text evidence="2">The sequence shown here is derived from an EMBL/GenBank/DDBJ whole genome shotgun (WGS) entry which is preliminary data.</text>
</comment>
<feature type="region of interest" description="Disordered" evidence="1">
    <location>
        <begin position="112"/>
        <end position="139"/>
    </location>
</feature>
<feature type="compositionally biased region" description="Polar residues" evidence="1">
    <location>
        <begin position="847"/>
        <end position="865"/>
    </location>
</feature>
<accession>A0A2N5UKJ3</accession>
<dbReference type="Proteomes" id="UP000235392">
    <property type="component" value="Unassembled WGS sequence"/>
</dbReference>
<proteinExistence type="predicted"/>
<sequence length="1107" mass="119931">MADQLPSDWPTAFQSAHIRYILSADQSPRSDTDSLAHEELASWLDKLIKTPARQSVYLGEALNIHIILSLTEPAAVESVEYHHIQNHLQESLSVNIQAHLLPSSAARMPSIQSDGYLIDPPSPEEITPKPLASNRSQQPSILLSPSHGVKPQEFFRPFQSTPLFTASFSQSKADSPNKLPQINPSDTQKLVSFNAGNHVSLRVAKLANRWLVAWNVDCEIGSLGNSTLAGSLSLSTVITYHSSQSPLFDPPRPSILPAALLSDSPPNFNPPPSSEQARDYGFENAIEIDLFDGMGRDISVSLTRPLITPGSSNSAYQVESTHKSQSKRQPSPSNRYPHSQINPKILSGVVNPSRSDDYLPTIPDQRSQSEPAPSVPIVRRAFSSAYRKESSPIRPTHPEIEPRAPDFPFLKKNLTSVIPIVDPLIIRVHTIAPQHQLKPRELTADQTNHPEIWLVEMEKLFNPMLMLELCYQGDATGASEEDFLVESLDIKLEEQGLLPEFDNFVASTIKIKPIHPTQPSGDNLPYRISRSEAHNLIYVVQIEPANVLPEQGQQHDSSFLQYGCPPVNISLPPSTLISSVRSAFTHQKAGIPIVKDPEHENVSSSAAAGRADHAQGGGAVSGKPYRTMRPLRSSYEPVLEDLSESAGRLSIESVLQKPAGVVYLLSVTIRGKFVSKDSRIGSTGLISASWTSLLTSHELSHSATLDLRRQMDGGNTGDAAAPWSVDDLAEKVTVTDLILPGGYENEQHLKRFALPHGGLVAGSKRHTASNLINALQELSNFQRGSSTGGLPLSSERSRAQAKQLSPLAFGHDSGFAQQKTPHDLPSLPGSPTSTTSPSLINLGRGFTPNTRLRTPTAAASHSSPQVPERAHQPSENEPKMGNKYSGRSKPTTPCGPSREAKLVTPGLIGAPFTEQMQATQGAAFEGGRSRGTGEMLVKVNVASPTGGDGTNRFKVLTEFFVEIVVFNRSSSSALPQGPFQVKILTNDHLLRELDQSLHSPKVARPRHPSACARGHDVGGDDAAGGGGGVVSLDENIQIGPLGDGECQAIKIRLIGLKPGIFQLHGVHFLSLSNAPPPPPPFSLHHHHQQQQPLSQFILLDPLVVLIE</sequence>
<dbReference type="AlphaFoldDB" id="A0A2N5UKJ3"/>
<evidence type="ECO:0008006" key="4">
    <source>
        <dbReference type="Google" id="ProtNLM"/>
    </source>
</evidence>
<feature type="compositionally biased region" description="Polar residues" evidence="1">
    <location>
        <begin position="327"/>
        <end position="342"/>
    </location>
</feature>
<feature type="compositionally biased region" description="Low complexity" evidence="1">
    <location>
        <begin position="824"/>
        <end position="839"/>
    </location>
</feature>